<evidence type="ECO:0000313" key="2">
    <source>
        <dbReference type="Proteomes" id="UP001218218"/>
    </source>
</evidence>
<keyword evidence="2" id="KW-1185">Reference proteome</keyword>
<organism evidence="1 2">
    <name type="scientific">Mycena albidolilacea</name>
    <dbReference type="NCBI Taxonomy" id="1033008"/>
    <lineage>
        <taxon>Eukaryota</taxon>
        <taxon>Fungi</taxon>
        <taxon>Dikarya</taxon>
        <taxon>Basidiomycota</taxon>
        <taxon>Agaricomycotina</taxon>
        <taxon>Agaricomycetes</taxon>
        <taxon>Agaricomycetidae</taxon>
        <taxon>Agaricales</taxon>
        <taxon>Marasmiineae</taxon>
        <taxon>Mycenaceae</taxon>
        <taxon>Mycena</taxon>
    </lineage>
</organism>
<dbReference type="Proteomes" id="UP001218218">
    <property type="component" value="Unassembled WGS sequence"/>
</dbReference>
<comment type="caution">
    <text evidence="1">The sequence shown here is derived from an EMBL/GenBank/DDBJ whole genome shotgun (WGS) entry which is preliminary data.</text>
</comment>
<name>A0AAD7AC22_9AGAR</name>
<gene>
    <name evidence="1" type="ORF">DFH08DRAFT_1076967</name>
</gene>
<dbReference type="AlphaFoldDB" id="A0AAD7AC22"/>
<reference evidence="1" key="1">
    <citation type="submission" date="2023-03" db="EMBL/GenBank/DDBJ databases">
        <title>Massive genome expansion in bonnet fungi (Mycena s.s.) driven by repeated elements and novel gene families across ecological guilds.</title>
        <authorList>
            <consortium name="Lawrence Berkeley National Laboratory"/>
            <person name="Harder C.B."/>
            <person name="Miyauchi S."/>
            <person name="Viragh M."/>
            <person name="Kuo A."/>
            <person name="Thoen E."/>
            <person name="Andreopoulos B."/>
            <person name="Lu D."/>
            <person name="Skrede I."/>
            <person name="Drula E."/>
            <person name="Henrissat B."/>
            <person name="Morin E."/>
            <person name="Kohler A."/>
            <person name="Barry K."/>
            <person name="LaButti K."/>
            <person name="Morin E."/>
            <person name="Salamov A."/>
            <person name="Lipzen A."/>
            <person name="Mereny Z."/>
            <person name="Hegedus B."/>
            <person name="Baldrian P."/>
            <person name="Stursova M."/>
            <person name="Weitz H."/>
            <person name="Taylor A."/>
            <person name="Grigoriev I.V."/>
            <person name="Nagy L.G."/>
            <person name="Martin F."/>
            <person name="Kauserud H."/>
        </authorList>
    </citation>
    <scope>NUCLEOTIDE SEQUENCE</scope>
    <source>
        <strain evidence="1">CBHHK002</strain>
    </source>
</reference>
<protein>
    <submittedName>
        <fullName evidence="1">Uncharacterized protein</fullName>
    </submittedName>
</protein>
<sequence>MSGLRTDRVRAIGVYKSRTGLTPDQIKARAPAIFELIKNIPIVQQNLLKYELSFKVERLPKTLADDLGLQETELDTLILVEGASHEKIREALTSPEYRQVLARSLEHATTREDFHFFSGEFLTVIDN</sequence>
<dbReference type="EMBL" id="JARIHO010000010">
    <property type="protein sequence ID" value="KAJ7354099.1"/>
    <property type="molecule type" value="Genomic_DNA"/>
</dbReference>
<accession>A0AAD7AC22</accession>
<proteinExistence type="predicted"/>
<evidence type="ECO:0000313" key="1">
    <source>
        <dbReference type="EMBL" id="KAJ7354099.1"/>
    </source>
</evidence>